<evidence type="ECO:0000256" key="8">
    <source>
        <dbReference type="ARBA" id="ARBA00023136"/>
    </source>
</evidence>
<evidence type="ECO:0000256" key="5">
    <source>
        <dbReference type="ARBA" id="ARBA00022741"/>
    </source>
</evidence>
<keyword evidence="6 11" id="KW-0067">ATP-binding</keyword>
<dbReference type="FunFam" id="1.20.1560.10:FF:000011">
    <property type="entry name" value="Multidrug ABC transporter ATP-binding protein"/>
    <property type="match status" value="1"/>
</dbReference>
<proteinExistence type="predicted"/>
<dbReference type="GO" id="GO:0005886">
    <property type="term" value="C:plasma membrane"/>
    <property type="evidence" value="ECO:0007669"/>
    <property type="project" value="UniProtKB-SubCell"/>
</dbReference>
<reference evidence="11 12" key="1">
    <citation type="submission" date="2015-09" db="EMBL/GenBank/DDBJ databases">
        <title>Draft genome sequence of Kouleothrix aurantiaca JCM 19913.</title>
        <authorList>
            <person name="Hemp J."/>
        </authorList>
    </citation>
    <scope>NUCLEOTIDE SEQUENCE [LARGE SCALE GENOMIC DNA]</scope>
    <source>
        <strain evidence="11 12">COM-B</strain>
    </source>
</reference>
<dbReference type="InterPro" id="IPR039421">
    <property type="entry name" value="Type_1_exporter"/>
</dbReference>
<evidence type="ECO:0000256" key="9">
    <source>
        <dbReference type="SAM" id="Phobius"/>
    </source>
</evidence>
<evidence type="ECO:0000313" key="11">
    <source>
        <dbReference type="EMBL" id="KPV49843.1"/>
    </source>
</evidence>
<keyword evidence="2" id="KW-0813">Transport</keyword>
<protein>
    <submittedName>
        <fullName evidence="11">ABC transporter ATP-binding protein</fullName>
    </submittedName>
</protein>
<evidence type="ECO:0000259" key="10">
    <source>
        <dbReference type="PROSITE" id="PS50929"/>
    </source>
</evidence>
<feature type="domain" description="ABC transmembrane type-1" evidence="10">
    <location>
        <begin position="19"/>
        <end position="301"/>
    </location>
</feature>
<organism evidence="11 12">
    <name type="scientific">Kouleothrix aurantiaca</name>
    <dbReference type="NCBI Taxonomy" id="186479"/>
    <lineage>
        <taxon>Bacteria</taxon>
        <taxon>Bacillati</taxon>
        <taxon>Chloroflexota</taxon>
        <taxon>Chloroflexia</taxon>
        <taxon>Chloroflexales</taxon>
        <taxon>Roseiflexineae</taxon>
        <taxon>Roseiflexaceae</taxon>
        <taxon>Kouleothrix</taxon>
    </lineage>
</organism>
<dbReference type="Pfam" id="PF00664">
    <property type="entry name" value="ABC_membrane"/>
    <property type="match status" value="1"/>
</dbReference>
<dbReference type="PANTHER" id="PTHR43394">
    <property type="entry name" value="ATP-DEPENDENT PERMEASE MDL1, MITOCHONDRIAL"/>
    <property type="match status" value="1"/>
</dbReference>
<evidence type="ECO:0000256" key="1">
    <source>
        <dbReference type="ARBA" id="ARBA00004651"/>
    </source>
</evidence>
<feature type="transmembrane region" description="Helical" evidence="9">
    <location>
        <begin position="243"/>
        <end position="261"/>
    </location>
</feature>
<dbReference type="PROSITE" id="PS50929">
    <property type="entry name" value="ABC_TM1F"/>
    <property type="match status" value="1"/>
</dbReference>
<comment type="caution">
    <text evidence="11">The sequence shown here is derived from an EMBL/GenBank/DDBJ whole genome shotgun (WGS) entry which is preliminary data.</text>
</comment>
<feature type="transmembrane region" description="Helical" evidence="9">
    <location>
        <begin position="281"/>
        <end position="299"/>
    </location>
</feature>
<keyword evidence="4 9" id="KW-0812">Transmembrane</keyword>
<dbReference type="GO" id="GO:0005524">
    <property type="term" value="F:ATP binding"/>
    <property type="evidence" value="ECO:0007669"/>
    <property type="project" value="UniProtKB-KW"/>
</dbReference>
<keyword evidence="12" id="KW-1185">Reference proteome</keyword>
<evidence type="ECO:0000256" key="4">
    <source>
        <dbReference type="ARBA" id="ARBA00022692"/>
    </source>
</evidence>
<dbReference type="GO" id="GO:0015421">
    <property type="term" value="F:ABC-type oligopeptide transporter activity"/>
    <property type="evidence" value="ECO:0007669"/>
    <property type="project" value="TreeGrafter"/>
</dbReference>
<keyword evidence="7 9" id="KW-1133">Transmembrane helix</keyword>
<dbReference type="EMBL" id="LJCR01001716">
    <property type="protein sequence ID" value="KPV49843.1"/>
    <property type="molecule type" value="Genomic_DNA"/>
</dbReference>
<keyword evidence="5" id="KW-0547">Nucleotide-binding</keyword>
<dbReference type="CDD" id="cd18542">
    <property type="entry name" value="ABC_6TM_YknU_like"/>
    <property type="match status" value="1"/>
</dbReference>
<dbReference type="Proteomes" id="UP000050509">
    <property type="component" value="Unassembled WGS sequence"/>
</dbReference>
<sequence>MQPLRRALVYLRPYWRTTLGALLSLLLVTGANLLSPQVLRLVIDQGISAGNRTILLWASLLLVGVALVRALFTFTQGYWSEKTSQSVAYELRNALFNKLENLSFSYHDQAQTGQLMTRITSDVEQVRTFIGNGLLQLVSAIALLIGSLFALFSANWQLALIALLTVPAMAVVIVRFMRVVRPMFSQVQKKLGALNTVLQENLAGIRVVQAFAREPYEAERYTHLNGELLSANLQTIRGVASSFPLIFFISNLGTLAVIWFGGHQVIGGALSLGELVAFNTYLALLIMPIMMLGMIVAQISRAGVSAERIFEVLDAQNEVTDRPGAQPLPA</sequence>
<evidence type="ECO:0000256" key="3">
    <source>
        <dbReference type="ARBA" id="ARBA00022475"/>
    </source>
</evidence>
<feature type="non-terminal residue" evidence="11">
    <location>
        <position position="330"/>
    </location>
</feature>
<dbReference type="Gene3D" id="1.20.1560.10">
    <property type="entry name" value="ABC transporter type 1, transmembrane domain"/>
    <property type="match status" value="1"/>
</dbReference>
<feature type="transmembrane region" description="Helical" evidence="9">
    <location>
        <begin position="134"/>
        <end position="152"/>
    </location>
</feature>
<evidence type="ECO:0000256" key="2">
    <source>
        <dbReference type="ARBA" id="ARBA00022448"/>
    </source>
</evidence>
<dbReference type="AlphaFoldDB" id="A0A0P9DBD7"/>
<comment type="subcellular location">
    <subcellularLocation>
        <location evidence="1">Cell membrane</location>
        <topology evidence="1">Multi-pass membrane protein</topology>
    </subcellularLocation>
</comment>
<dbReference type="SUPFAM" id="SSF90123">
    <property type="entry name" value="ABC transporter transmembrane region"/>
    <property type="match status" value="1"/>
</dbReference>
<accession>A0A0P9DBD7</accession>
<evidence type="ECO:0000313" key="12">
    <source>
        <dbReference type="Proteomes" id="UP000050509"/>
    </source>
</evidence>
<gene>
    <name evidence="11" type="ORF">SE17_30320</name>
</gene>
<feature type="transmembrane region" description="Helical" evidence="9">
    <location>
        <begin position="54"/>
        <end position="72"/>
    </location>
</feature>
<name>A0A0P9DBD7_9CHLR</name>
<keyword evidence="8 9" id="KW-0472">Membrane</keyword>
<keyword evidence="3" id="KW-1003">Cell membrane</keyword>
<dbReference type="InterPro" id="IPR036640">
    <property type="entry name" value="ABC1_TM_sf"/>
</dbReference>
<dbReference type="InterPro" id="IPR011527">
    <property type="entry name" value="ABC1_TM_dom"/>
</dbReference>
<evidence type="ECO:0000256" key="7">
    <source>
        <dbReference type="ARBA" id="ARBA00022989"/>
    </source>
</evidence>
<feature type="transmembrane region" description="Helical" evidence="9">
    <location>
        <begin position="158"/>
        <end position="180"/>
    </location>
</feature>
<dbReference type="PANTHER" id="PTHR43394:SF1">
    <property type="entry name" value="ATP-BINDING CASSETTE SUB-FAMILY B MEMBER 10, MITOCHONDRIAL"/>
    <property type="match status" value="1"/>
</dbReference>
<evidence type="ECO:0000256" key="6">
    <source>
        <dbReference type="ARBA" id="ARBA00022840"/>
    </source>
</evidence>